<comment type="caution">
    <text evidence="2">The sequence shown here is derived from an EMBL/GenBank/DDBJ whole genome shotgun (WGS) entry which is preliminary data.</text>
</comment>
<dbReference type="GO" id="GO:0006777">
    <property type="term" value="P:Mo-molybdopterin cofactor biosynthetic process"/>
    <property type="evidence" value="ECO:0007669"/>
    <property type="project" value="InterPro"/>
</dbReference>
<gene>
    <name evidence="2" type="ORF">A3K87_26825</name>
</gene>
<dbReference type="CDD" id="cd03116">
    <property type="entry name" value="MobB"/>
    <property type="match status" value="1"/>
</dbReference>
<evidence type="ECO:0000313" key="2">
    <source>
        <dbReference type="EMBL" id="OAK58954.1"/>
    </source>
</evidence>
<feature type="domain" description="Molybdopterin-guanine dinucleotide biosynthesis protein B (MobB)" evidence="1">
    <location>
        <begin position="3"/>
        <end position="140"/>
    </location>
</feature>
<accession>A0AA91DJ77</accession>
<dbReference type="InterPro" id="IPR052539">
    <property type="entry name" value="MGD_biosynthesis_adapter"/>
</dbReference>
<protein>
    <submittedName>
        <fullName evidence="2">Molybdopterin-guanine dinucleotide biosynthesis protein MobB</fullName>
    </submittedName>
</protein>
<organism evidence="2 3">
    <name type="scientific">Variovorax paradoxus</name>
    <dbReference type="NCBI Taxonomy" id="34073"/>
    <lineage>
        <taxon>Bacteria</taxon>
        <taxon>Pseudomonadati</taxon>
        <taxon>Pseudomonadota</taxon>
        <taxon>Betaproteobacteria</taxon>
        <taxon>Burkholderiales</taxon>
        <taxon>Comamonadaceae</taxon>
        <taxon>Variovorax</taxon>
    </lineage>
</organism>
<evidence type="ECO:0000259" key="1">
    <source>
        <dbReference type="Pfam" id="PF03205"/>
    </source>
</evidence>
<sequence length="181" mass="20047">MKVVGFAGYSGAGKTTLLERLIPALKRHGLRVSVVKHAHHKFDIDHPGKDTWRHRQAGAFEVVVASDQRLAVMREFEVPVEPSVHQLLAEVHAAADWVLVEGFRHSDVLKIEVWREPGAGEPSRPVLYPDDPFVTAVATDAPGSLPSPTARPLFDLNDAEAIAKWLIDSGDRFEYNPEHHG</sequence>
<proteinExistence type="predicted"/>
<dbReference type="Pfam" id="PF03205">
    <property type="entry name" value="MobB"/>
    <property type="match status" value="1"/>
</dbReference>
<dbReference type="InterPro" id="IPR004435">
    <property type="entry name" value="MobB_dom"/>
</dbReference>
<dbReference type="InterPro" id="IPR027417">
    <property type="entry name" value="P-loop_NTPase"/>
</dbReference>
<dbReference type="GO" id="GO:0005525">
    <property type="term" value="F:GTP binding"/>
    <property type="evidence" value="ECO:0007669"/>
    <property type="project" value="InterPro"/>
</dbReference>
<dbReference type="Gene3D" id="3.40.50.300">
    <property type="entry name" value="P-loop containing nucleotide triphosphate hydrolases"/>
    <property type="match status" value="1"/>
</dbReference>
<name>A0AA91DJ77_VARPD</name>
<dbReference type="PANTHER" id="PTHR40072">
    <property type="entry name" value="MOLYBDOPTERIN-GUANINE DINUCLEOTIDE BIOSYNTHESIS ADAPTER PROTEIN-RELATED"/>
    <property type="match status" value="1"/>
</dbReference>
<dbReference type="Proteomes" id="UP000077852">
    <property type="component" value="Unassembled WGS sequence"/>
</dbReference>
<evidence type="ECO:0000313" key="3">
    <source>
        <dbReference type="Proteomes" id="UP000077852"/>
    </source>
</evidence>
<reference evidence="2 3" key="1">
    <citation type="submission" date="2016-03" db="EMBL/GenBank/DDBJ databases">
        <title>Genome sequence of Variovorax paradoxus KB5.</title>
        <authorList>
            <person name="Jeong H."/>
            <person name="Hong C.E."/>
            <person name="Jo S.H."/>
            <person name="Park J.M."/>
        </authorList>
    </citation>
    <scope>NUCLEOTIDE SEQUENCE [LARGE SCALE GENOMIC DNA]</scope>
    <source>
        <strain evidence="2 3">KB5</strain>
    </source>
</reference>
<dbReference type="PANTHER" id="PTHR40072:SF1">
    <property type="entry name" value="MOLYBDOPTERIN-GUANINE DINUCLEOTIDE BIOSYNTHESIS ADAPTER PROTEIN"/>
    <property type="match status" value="1"/>
</dbReference>
<dbReference type="NCBIfam" id="TIGR00176">
    <property type="entry name" value="mobB"/>
    <property type="match status" value="1"/>
</dbReference>
<dbReference type="AlphaFoldDB" id="A0AA91DJ77"/>
<dbReference type="EMBL" id="LVHG01000076">
    <property type="protein sequence ID" value="OAK58954.1"/>
    <property type="molecule type" value="Genomic_DNA"/>
</dbReference>
<dbReference type="SUPFAM" id="SSF52540">
    <property type="entry name" value="P-loop containing nucleoside triphosphate hydrolases"/>
    <property type="match status" value="1"/>
</dbReference>
<dbReference type="RefSeq" id="WP_081270457.1">
    <property type="nucleotide sequence ID" value="NZ_LVHG01000076.1"/>
</dbReference>